<dbReference type="PANTHER" id="PTHR34979:SF1">
    <property type="entry name" value="INNER MEMBRANE PROTEIN YGAZ"/>
    <property type="match status" value="1"/>
</dbReference>
<comment type="similarity">
    <text evidence="2">Belongs to the AzlC family.</text>
</comment>
<evidence type="ECO:0000313" key="9">
    <source>
        <dbReference type="EMBL" id="QEA04685.1"/>
    </source>
</evidence>
<keyword evidence="5 8" id="KW-0812">Transmembrane</keyword>
<evidence type="ECO:0000256" key="7">
    <source>
        <dbReference type="ARBA" id="ARBA00023136"/>
    </source>
</evidence>
<reference evidence="9" key="1">
    <citation type="submission" date="2019-06" db="EMBL/GenBank/DDBJ databases">
        <authorList>
            <person name="Murdoch R.W."/>
            <person name="Fathepure B."/>
        </authorList>
    </citation>
    <scope>NUCLEOTIDE SEQUENCE</scope>
</reference>
<evidence type="ECO:0000256" key="5">
    <source>
        <dbReference type="ARBA" id="ARBA00022692"/>
    </source>
</evidence>
<sequence length="234" mass="24633">MNAFVRMSERTPGLAAAARASLPVFFGYVPLGMVFGVLFVQLGYAWWYATLMSIAVFAGAAQFMAVTLLAAGAGVGEIAVTTVVINARHAFYGLSLGPRLPRRGVTRWYPVFALTDETYSLLTSIQAPPGADPARFRVTVAALNQFWWVLGTSLGAWLGSGLGGDVAGLDFALTALFVVLTIEQAMTVRAVRPFVIAAAAAAAGFVFGGRDYMLIVALAFVTAVLLADGSREAA</sequence>
<dbReference type="GO" id="GO:0005886">
    <property type="term" value="C:plasma membrane"/>
    <property type="evidence" value="ECO:0007669"/>
    <property type="project" value="UniProtKB-SubCell"/>
</dbReference>
<dbReference type="Pfam" id="PF03591">
    <property type="entry name" value="AzlC"/>
    <property type="match status" value="1"/>
</dbReference>
<feature type="transmembrane region" description="Helical" evidence="8">
    <location>
        <begin position="190"/>
        <end position="207"/>
    </location>
</feature>
<feature type="transmembrane region" description="Helical" evidence="8">
    <location>
        <begin position="138"/>
        <end position="160"/>
    </location>
</feature>
<accession>A0A5B8RD37</accession>
<keyword evidence="6 8" id="KW-1133">Transmembrane helix</keyword>
<name>A0A5B8RD37_9ZZZZ</name>
<keyword evidence="4" id="KW-1003">Cell membrane</keyword>
<protein>
    <recommendedName>
        <fullName evidence="10">Inner membrane protein YgaZ</fullName>
    </recommendedName>
</protein>
<evidence type="ECO:0000256" key="3">
    <source>
        <dbReference type="ARBA" id="ARBA00022448"/>
    </source>
</evidence>
<dbReference type="InterPro" id="IPR011606">
    <property type="entry name" value="Brnchd-chn_aa_trnsp_permease"/>
</dbReference>
<gene>
    <name evidence="9" type="ORF">KBTEX_00993</name>
</gene>
<feature type="transmembrane region" description="Helical" evidence="8">
    <location>
        <begin position="213"/>
        <end position="230"/>
    </location>
</feature>
<evidence type="ECO:0000256" key="8">
    <source>
        <dbReference type="SAM" id="Phobius"/>
    </source>
</evidence>
<keyword evidence="7 8" id="KW-0472">Membrane</keyword>
<keyword evidence="3" id="KW-0813">Transport</keyword>
<dbReference type="AlphaFoldDB" id="A0A5B8RD37"/>
<dbReference type="PANTHER" id="PTHR34979">
    <property type="entry name" value="INNER MEMBRANE PROTEIN YGAZ"/>
    <property type="match status" value="1"/>
</dbReference>
<evidence type="ECO:0000256" key="6">
    <source>
        <dbReference type="ARBA" id="ARBA00022989"/>
    </source>
</evidence>
<evidence type="ECO:0000256" key="2">
    <source>
        <dbReference type="ARBA" id="ARBA00010735"/>
    </source>
</evidence>
<organism evidence="9">
    <name type="scientific">uncultured organism</name>
    <dbReference type="NCBI Taxonomy" id="155900"/>
    <lineage>
        <taxon>unclassified sequences</taxon>
        <taxon>environmental samples</taxon>
    </lineage>
</organism>
<evidence type="ECO:0000256" key="4">
    <source>
        <dbReference type="ARBA" id="ARBA00022475"/>
    </source>
</evidence>
<feature type="transmembrane region" description="Helical" evidence="8">
    <location>
        <begin position="20"/>
        <end position="40"/>
    </location>
</feature>
<evidence type="ECO:0008006" key="10">
    <source>
        <dbReference type="Google" id="ProtNLM"/>
    </source>
</evidence>
<dbReference type="EMBL" id="MN079087">
    <property type="protein sequence ID" value="QEA04685.1"/>
    <property type="molecule type" value="Genomic_DNA"/>
</dbReference>
<dbReference type="GO" id="GO:1903785">
    <property type="term" value="P:L-valine transmembrane transport"/>
    <property type="evidence" value="ECO:0007669"/>
    <property type="project" value="TreeGrafter"/>
</dbReference>
<evidence type="ECO:0000256" key="1">
    <source>
        <dbReference type="ARBA" id="ARBA00004651"/>
    </source>
</evidence>
<proteinExistence type="inferred from homology"/>
<comment type="subcellular location">
    <subcellularLocation>
        <location evidence="1">Cell membrane</location>
        <topology evidence="1">Multi-pass membrane protein</topology>
    </subcellularLocation>
</comment>